<dbReference type="PANTHER" id="PTHR11439:SF467">
    <property type="entry name" value="INTEGRASE CATALYTIC DOMAIN-CONTAINING PROTEIN"/>
    <property type="match status" value="1"/>
</dbReference>
<organism evidence="1 2">
    <name type="scientific">Austropuccinia psidii MF-1</name>
    <dbReference type="NCBI Taxonomy" id="1389203"/>
    <lineage>
        <taxon>Eukaryota</taxon>
        <taxon>Fungi</taxon>
        <taxon>Dikarya</taxon>
        <taxon>Basidiomycota</taxon>
        <taxon>Pucciniomycotina</taxon>
        <taxon>Pucciniomycetes</taxon>
        <taxon>Pucciniales</taxon>
        <taxon>Sphaerophragmiaceae</taxon>
        <taxon>Austropuccinia</taxon>
    </lineage>
</organism>
<keyword evidence="2" id="KW-1185">Reference proteome</keyword>
<name>A0A9Q3FJM0_9BASI</name>
<dbReference type="EMBL" id="AVOT02045897">
    <property type="protein sequence ID" value="MBW0541233.1"/>
    <property type="molecule type" value="Genomic_DNA"/>
</dbReference>
<dbReference type="Proteomes" id="UP000765509">
    <property type="component" value="Unassembled WGS sequence"/>
</dbReference>
<evidence type="ECO:0000313" key="1">
    <source>
        <dbReference type="EMBL" id="MBW0541233.1"/>
    </source>
</evidence>
<evidence type="ECO:0000313" key="2">
    <source>
        <dbReference type="Proteomes" id="UP000765509"/>
    </source>
</evidence>
<evidence type="ECO:0008006" key="3">
    <source>
        <dbReference type="Google" id="ProtNLM"/>
    </source>
</evidence>
<protein>
    <recommendedName>
        <fullName evidence="3">Reverse transcriptase Ty1/copia-type domain-containing protein</fullName>
    </recommendedName>
</protein>
<gene>
    <name evidence="1" type="ORF">O181_080948</name>
</gene>
<reference evidence="1" key="1">
    <citation type="submission" date="2021-03" db="EMBL/GenBank/DDBJ databases">
        <title>Draft genome sequence of rust myrtle Austropuccinia psidii MF-1, a brazilian biotype.</title>
        <authorList>
            <person name="Quecine M.C."/>
            <person name="Pachon D.M.R."/>
            <person name="Bonatelli M.L."/>
            <person name="Correr F.H."/>
            <person name="Franceschini L.M."/>
            <person name="Leite T.F."/>
            <person name="Margarido G.R.A."/>
            <person name="Almeida C.A."/>
            <person name="Ferrarezi J.A."/>
            <person name="Labate C.A."/>
        </authorList>
    </citation>
    <scope>NUCLEOTIDE SEQUENCE</scope>
    <source>
        <strain evidence="1">MF-1</strain>
    </source>
</reference>
<proteinExistence type="predicted"/>
<accession>A0A9Q3FJM0</accession>
<dbReference type="PANTHER" id="PTHR11439">
    <property type="entry name" value="GAG-POL-RELATED RETROTRANSPOSON"/>
    <property type="match status" value="1"/>
</dbReference>
<sequence length="268" mass="29812">MGKSCLVSTPLVPNSHLLPATLQEMAEFASLVISYWSAIGSINFLSTAIRPDLSFAVSTLSQFLDNPSIKHWQAFLHILCYLNGSQDLGLVYGGKEQCGISSYSDSNWGNCQFTQQSITGYLSCFNQCLVVWKTWEQPTVSLSTAKAEYKSLCDLTSELLWLAQWCLESGISLCLYLIPVHEDNQGGINIANRDSNVNRRRMKHFDMQLHFVKKAVKLGQIQLQYTPSKDMLAYFLTKSVPKPVLPHALDSLGVLSLGVRGGVKNQIN</sequence>
<comment type="caution">
    <text evidence="1">The sequence shown here is derived from an EMBL/GenBank/DDBJ whole genome shotgun (WGS) entry which is preliminary data.</text>
</comment>
<dbReference type="CDD" id="cd09272">
    <property type="entry name" value="RNase_HI_RT_Ty1"/>
    <property type="match status" value="1"/>
</dbReference>
<dbReference type="AlphaFoldDB" id="A0A9Q3FJM0"/>